<evidence type="ECO:0000256" key="2">
    <source>
        <dbReference type="SAM" id="Phobius"/>
    </source>
</evidence>
<sequence length="225" mass="23495">MSNQSPENPSNQPQEGAGESAANYPSNQPYGQAPQQNSPYGQYPDQGGYGYQAPMQEKKGLAITALVLGIVALVLGVIPGIGFLSFILGPLAIVFGIIALVKKQRKGMSITGIVLGALGVIAAIVITAIIAMFFQQAVGEHTVQYKVTSEGPATVMYFDGVQPVEEQIEGDWDEEISFTGLPFGAVTVTSEGGTVTCEVIMDGQSVVTNSGSGQVECASGDEFVQ</sequence>
<accession>A0A1H1B5Z4</accession>
<dbReference type="Proteomes" id="UP000181917">
    <property type="component" value="Unassembled WGS sequence"/>
</dbReference>
<dbReference type="Gene3D" id="2.60.40.2880">
    <property type="entry name" value="MmpS1-5, C-terminal soluble domain"/>
    <property type="match status" value="1"/>
</dbReference>
<evidence type="ECO:0008006" key="5">
    <source>
        <dbReference type="Google" id="ProtNLM"/>
    </source>
</evidence>
<reference evidence="3 4" key="1">
    <citation type="submission" date="2016-10" db="EMBL/GenBank/DDBJ databases">
        <authorList>
            <person name="de Groot N.N."/>
        </authorList>
    </citation>
    <scope>NUCLEOTIDE SEQUENCE [LARGE SCALE GENOMIC DNA]</scope>
    <source>
        <strain evidence="3 4">DSM 20117</strain>
    </source>
</reference>
<name>A0A1H1B5Z4_9MICC</name>
<keyword evidence="2" id="KW-0812">Transmembrane</keyword>
<keyword evidence="4" id="KW-1185">Reference proteome</keyword>
<dbReference type="RefSeq" id="WP_074699689.1">
    <property type="nucleotide sequence ID" value="NZ_CP018863.1"/>
</dbReference>
<dbReference type="EMBL" id="FNKH01000002">
    <property type="protein sequence ID" value="SDQ47375.1"/>
    <property type="molecule type" value="Genomic_DNA"/>
</dbReference>
<dbReference type="KEGG" id="acry:AC20117_11060"/>
<feature type="compositionally biased region" description="Polar residues" evidence="1">
    <location>
        <begin position="23"/>
        <end position="38"/>
    </location>
</feature>
<dbReference type="OrthoDB" id="4950444at2"/>
<feature type="transmembrane region" description="Helical" evidence="2">
    <location>
        <begin position="84"/>
        <end position="101"/>
    </location>
</feature>
<protein>
    <recommendedName>
        <fullName evidence="5">DUF4190 domain-containing protein</fullName>
    </recommendedName>
</protein>
<evidence type="ECO:0000313" key="3">
    <source>
        <dbReference type="EMBL" id="SDQ47375.1"/>
    </source>
</evidence>
<dbReference type="STRING" id="37928.SAMN04489742_1259"/>
<feature type="transmembrane region" description="Helical" evidence="2">
    <location>
        <begin position="113"/>
        <end position="134"/>
    </location>
</feature>
<feature type="region of interest" description="Disordered" evidence="1">
    <location>
        <begin position="1"/>
        <end position="39"/>
    </location>
</feature>
<keyword evidence="2" id="KW-1133">Transmembrane helix</keyword>
<evidence type="ECO:0000256" key="1">
    <source>
        <dbReference type="SAM" id="MobiDB-lite"/>
    </source>
</evidence>
<proteinExistence type="predicted"/>
<feature type="compositionally biased region" description="Polar residues" evidence="1">
    <location>
        <begin position="1"/>
        <end position="14"/>
    </location>
</feature>
<organism evidence="3 4">
    <name type="scientific">Crystallibacter crystallopoietes</name>
    <dbReference type="NCBI Taxonomy" id="37928"/>
    <lineage>
        <taxon>Bacteria</taxon>
        <taxon>Bacillati</taxon>
        <taxon>Actinomycetota</taxon>
        <taxon>Actinomycetes</taxon>
        <taxon>Micrococcales</taxon>
        <taxon>Micrococcaceae</taxon>
        <taxon>Crystallibacter</taxon>
    </lineage>
</organism>
<evidence type="ECO:0000313" key="4">
    <source>
        <dbReference type="Proteomes" id="UP000181917"/>
    </source>
</evidence>
<keyword evidence="2" id="KW-0472">Membrane</keyword>
<gene>
    <name evidence="3" type="ORF">SAMN04489742_1259</name>
</gene>
<dbReference type="InterPro" id="IPR038468">
    <property type="entry name" value="MmpS_C"/>
</dbReference>
<dbReference type="AlphaFoldDB" id="A0A1H1B5Z4"/>
<feature type="transmembrane region" description="Helical" evidence="2">
    <location>
        <begin position="60"/>
        <end position="78"/>
    </location>
</feature>